<reference evidence="2 3" key="1">
    <citation type="journal article" date="2019" name="Nat. Microbiol.">
        <title>Mediterranean grassland soil C-N compound turnover is dependent on rainfall and depth, and is mediated by genomically divergent microorganisms.</title>
        <authorList>
            <person name="Diamond S."/>
            <person name="Andeer P.F."/>
            <person name="Li Z."/>
            <person name="Crits-Christoph A."/>
            <person name="Burstein D."/>
            <person name="Anantharaman K."/>
            <person name="Lane K.R."/>
            <person name="Thomas B.C."/>
            <person name="Pan C."/>
            <person name="Northen T.R."/>
            <person name="Banfield J.F."/>
        </authorList>
    </citation>
    <scope>NUCLEOTIDE SEQUENCE [LARGE SCALE GENOMIC DNA]</scope>
    <source>
        <strain evidence="2">NP_7</strain>
    </source>
</reference>
<dbReference type="PANTHER" id="PTHR12227">
    <property type="entry name" value="GLYCERATE KINASE"/>
    <property type="match status" value="1"/>
</dbReference>
<keyword evidence="2" id="KW-0418">Kinase</keyword>
<dbReference type="InterPro" id="IPR007835">
    <property type="entry name" value="MOFRL"/>
</dbReference>
<evidence type="ECO:0000313" key="3">
    <source>
        <dbReference type="Proteomes" id="UP000320048"/>
    </source>
</evidence>
<dbReference type="Proteomes" id="UP000320048">
    <property type="component" value="Unassembled WGS sequence"/>
</dbReference>
<evidence type="ECO:0000259" key="1">
    <source>
        <dbReference type="Pfam" id="PF05161"/>
    </source>
</evidence>
<keyword evidence="2" id="KW-0808">Transferase</keyword>
<proteinExistence type="predicted"/>
<gene>
    <name evidence="2" type="ORF">E6H04_10640</name>
</gene>
<dbReference type="SUPFAM" id="SSF82544">
    <property type="entry name" value="GckA/TtuD-like"/>
    <property type="match status" value="1"/>
</dbReference>
<dbReference type="GO" id="GO:0005737">
    <property type="term" value="C:cytoplasm"/>
    <property type="evidence" value="ECO:0007669"/>
    <property type="project" value="TreeGrafter"/>
</dbReference>
<dbReference type="Pfam" id="PF05161">
    <property type="entry name" value="MOFRL"/>
    <property type="match status" value="1"/>
</dbReference>
<dbReference type="GO" id="GO:0008887">
    <property type="term" value="F:glycerate kinase activity"/>
    <property type="evidence" value="ECO:0007669"/>
    <property type="project" value="InterPro"/>
</dbReference>
<feature type="non-terminal residue" evidence="2">
    <location>
        <position position="1"/>
    </location>
</feature>
<sequence length="152" mass="15322">HALLLSTYIEGEAREVGRALAGIAREIAGTGHPVPRPACIVCGGETTVTVTGPGRGGRNQEVALGAARPLAGLPETLVVSFATDGVDGPTDAAGAVADGTTLARARARGLEPAQHLADNNAYPLLDAIGDLIRIGPTNTNVNDLMVILCGAP</sequence>
<dbReference type="InterPro" id="IPR037035">
    <property type="entry name" value="GK-like_C_sf"/>
</dbReference>
<dbReference type="AlphaFoldDB" id="A0A537J7B6"/>
<name>A0A537J7B6_9BACT</name>
<evidence type="ECO:0000313" key="2">
    <source>
        <dbReference type="EMBL" id="TMI79383.1"/>
    </source>
</evidence>
<dbReference type="InterPro" id="IPR039760">
    <property type="entry name" value="MOFRL_protein"/>
</dbReference>
<comment type="caution">
    <text evidence="2">The sequence shown here is derived from an EMBL/GenBank/DDBJ whole genome shotgun (WGS) entry which is preliminary data.</text>
</comment>
<dbReference type="Gene3D" id="3.40.1480.10">
    <property type="entry name" value="MOFRL domain"/>
    <property type="match status" value="1"/>
</dbReference>
<organism evidence="2 3">
    <name type="scientific">Candidatus Segetimicrobium genomatis</name>
    <dbReference type="NCBI Taxonomy" id="2569760"/>
    <lineage>
        <taxon>Bacteria</taxon>
        <taxon>Bacillati</taxon>
        <taxon>Candidatus Sysuimicrobiota</taxon>
        <taxon>Candidatus Sysuimicrobiia</taxon>
        <taxon>Candidatus Sysuimicrobiales</taxon>
        <taxon>Candidatus Segetimicrobiaceae</taxon>
        <taxon>Candidatus Segetimicrobium</taxon>
    </lineage>
</organism>
<dbReference type="PANTHER" id="PTHR12227:SF0">
    <property type="entry name" value="GLYCERATE KINASE"/>
    <property type="match status" value="1"/>
</dbReference>
<accession>A0A537J7B6</accession>
<protein>
    <submittedName>
        <fullName evidence="2">Glycerate kinase</fullName>
    </submittedName>
</protein>
<dbReference type="EMBL" id="VBAO01000289">
    <property type="protein sequence ID" value="TMI79383.1"/>
    <property type="molecule type" value="Genomic_DNA"/>
</dbReference>
<feature type="domain" description="MOFRL" evidence="1">
    <location>
        <begin position="38"/>
        <end position="143"/>
    </location>
</feature>